<protein>
    <recommendedName>
        <fullName evidence="3">WD40 repeat domain-containing protein</fullName>
    </recommendedName>
</protein>
<dbReference type="Proteomes" id="UP001501231">
    <property type="component" value="Unassembled WGS sequence"/>
</dbReference>
<reference evidence="1 2" key="1">
    <citation type="journal article" date="2019" name="Int. J. Syst. Evol. Microbiol.">
        <title>The Global Catalogue of Microorganisms (GCM) 10K type strain sequencing project: providing services to taxonomists for standard genome sequencing and annotation.</title>
        <authorList>
            <consortium name="The Broad Institute Genomics Platform"/>
            <consortium name="The Broad Institute Genome Sequencing Center for Infectious Disease"/>
            <person name="Wu L."/>
            <person name="Ma J."/>
        </authorList>
    </citation>
    <scope>NUCLEOTIDE SEQUENCE [LARGE SCALE GENOMIC DNA]</scope>
    <source>
        <strain evidence="1 2">JCM 3325</strain>
    </source>
</reference>
<evidence type="ECO:0000313" key="1">
    <source>
        <dbReference type="EMBL" id="GAA2447822.1"/>
    </source>
</evidence>
<sequence length="458" mass="51178">MLTDDYGVRVLDLERDERRARVRVFVIRYDRKRRSHAPLPQDGAFFMRMLWEMAADGDPIRNEVSAEQVRDDAWVRGNAHRFVERFVEDASRKPSMDDGGYDLLDGDFHYERDGGWPHEFRFVQGDYDVRVTDARWLEHVRNGQALGSASREAGTAQLRPGDLPYLPDLRRPAVTLMPFLDEPDEFGEFDDDCVLDRLVFSDDSRYLAVTGEGGALVVYETGGWTEKARAHPGRDGLDGVIWVPGRHVVVLSDSYKIHGERPWAYDVDAGKEVEALEQAGHMRSRTGRYRVEFGRDGSIVFVTQDRTVPVGPDDESLLSTDDVAFDAAESRVFVCRGPNVYVLDPATGEPLDTITAGVRRLGSVAVSPDGAYVATAPHTTYGMAPWPPRPEVEGREAGDEPSVWRVADGRPVQHCRIGLNIGALAWSPDGRWLAANVDGGHHPSDPAQIYVFEVPHPE</sequence>
<evidence type="ECO:0000313" key="2">
    <source>
        <dbReference type="Proteomes" id="UP001501231"/>
    </source>
</evidence>
<dbReference type="SUPFAM" id="SSF51004">
    <property type="entry name" value="C-terminal (heme d1) domain of cytochrome cd1-nitrite reductase"/>
    <property type="match status" value="1"/>
</dbReference>
<dbReference type="InterPro" id="IPR011048">
    <property type="entry name" value="Haem_d1_sf"/>
</dbReference>
<gene>
    <name evidence="1" type="ORF">GCM10010191_76440</name>
</gene>
<comment type="caution">
    <text evidence="1">The sequence shown here is derived from an EMBL/GenBank/DDBJ whole genome shotgun (WGS) entry which is preliminary data.</text>
</comment>
<dbReference type="Gene3D" id="2.130.10.10">
    <property type="entry name" value="YVTN repeat-like/Quinoprotein amine dehydrogenase"/>
    <property type="match status" value="1"/>
</dbReference>
<evidence type="ECO:0008006" key="3">
    <source>
        <dbReference type="Google" id="ProtNLM"/>
    </source>
</evidence>
<dbReference type="InterPro" id="IPR015943">
    <property type="entry name" value="WD40/YVTN_repeat-like_dom_sf"/>
</dbReference>
<dbReference type="EMBL" id="BAAARW010000034">
    <property type="protein sequence ID" value="GAA2447822.1"/>
    <property type="molecule type" value="Genomic_DNA"/>
</dbReference>
<organism evidence="1 2">
    <name type="scientific">Actinomadura vinacea</name>
    <dbReference type="NCBI Taxonomy" id="115336"/>
    <lineage>
        <taxon>Bacteria</taxon>
        <taxon>Bacillati</taxon>
        <taxon>Actinomycetota</taxon>
        <taxon>Actinomycetes</taxon>
        <taxon>Streptosporangiales</taxon>
        <taxon>Thermomonosporaceae</taxon>
        <taxon>Actinomadura</taxon>
    </lineage>
</organism>
<accession>A0ABN3K6C9</accession>
<dbReference type="RefSeq" id="WP_344595823.1">
    <property type="nucleotide sequence ID" value="NZ_BAAARW010000034.1"/>
</dbReference>
<name>A0ABN3K6C9_9ACTN</name>
<keyword evidence="2" id="KW-1185">Reference proteome</keyword>
<proteinExistence type="predicted"/>